<name>A0AAV6R7H5_SOLSE</name>
<organism evidence="2 3">
    <name type="scientific">Solea senegalensis</name>
    <name type="common">Senegalese sole</name>
    <dbReference type="NCBI Taxonomy" id="28829"/>
    <lineage>
        <taxon>Eukaryota</taxon>
        <taxon>Metazoa</taxon>
        <taxon>Chordata</taxon>
        <taxon>Craniata</taxon>
        <taxon>Vertebrata</taxon>
        <taxon>Euteleostomi</taxon>
        <taxon>Actinopterygii</taxon>
        <taxon>Neopterygii</taxon>
        <taxon>Teleostei</taxon>
        <taxon>Neoteleostei</taxon>
        <taxon>Acanthomorphata</taxon>
        <taxon>Carangaria</taxon>
        <taxon>Pleuronectiformes</taxon>
        <taxon>Pleuronectoidei</taxon>
        <taxon>Soleidae</taxon>
        <taxon>Solea</taxon>
    </lineage>
</organism>
<dbReference type="EMBL" id="JAGKHQ010000013">
    <property type="protein sequence ID" value="KAG7500415.1"/>
    <property type="molecule type" value="Genomic_DNA"/>
</dbReference>
<proteinExistence type="predicted"/>
<evidence type="ECO:0000313" key="2">
    <source>
        <dbReference type="EMBL" id="KAG7500415.1"/>
    </source>
</evidence>
<accession>A0AAV6R7H5</accession>
<reference evidence="2 3" key="1">
    <citation type="journal article" date="2021" name="Sci. Rep.">
        <title>Chromosome anchoring in Senegalese sole (Solea senegalensis) reveals sex-associated markers and genome rearrangements in flatfish.</title>
        <authorList>
            <person name="Guerrero-Cozar I."/>
            <person name="Gomez-Garrido J."/>
            <person name="Berbel C."/>
            <person name="Martinez-Blanch J.F."/>
            <person name="Alioto T."/>
            <person name="Claros M.G."/>
            <person name="Gagnaire P.A."/>
            <person name="Manchado M."/>
        </authorList>
    </citation>
    <scope>NUCLEOTIDE SEQUENCE [LARGE SCALE GENOMIC DNA]</scope>
    <source>
        <strain evidence="2">Sse05_10M</strain>
    </source>
</reference>
<gene>
    <name evidence="2" type="ORF">JOB18_017736</name>
</gene>
<protein>
    <submittedName>
        <fullName evidence="2">Uncharacterized protein</fullName>
    </submittedName>
</protein>
<evidence type="ECO:0000256" key="1">
    <source>
        <dbReference type="SAM" id="MobiDB-lite"/>
    </source>
</evidence>
<keyword evidence="3" id="KW-1185">Reference proteome</keyword>
<feature type="region of interest" description="Disordered" evidence="1">
    <location>
        <begin position="1"/>
        <end position="21"/>
    </location>
</feature>
<sequence length="58" mass="6371">MRRHHVTCSREEAEEEEGEGAGVFMTEGVVIVTTQLGCHIGQLHLMWSDVAMCGESVP</sequence>
<comment type="caution">
    <text evidence="2">The sequence shown here is derived from an EMBL/GenBank/DDBJ whole genome shotgun (WGS) entry which is preliminary data.</text>
</comment>
<evidence type="ECO:0000313" key="3">
    <source>
        <dbReference type="Proteomes" id="UP000693946"/>
    </source>
</evidence>
<dbReference type="Proteomes" id="UP000693946">
    <property type="component" value="Linkage Group LG20"/>
</dbReference>
<dbReference type="AlphaFoldDB" id="A0AAV6R7H5"/>